<feature type="non-terminal residue" evidence="2">
    <location>
        <position position="1"/>
    </location>
</feature>
<gene>
    <name evidence="2" type="ORF">V5O48_007837</name>
</gene>
<feature type="compositionally biased region" description="Low complexity" evidence="1">
    <location>
        <begin position="99"/>
        <end position="114"/>
    </location>
</feature>
<evidence type="ECO:0000313" key="3">
    <source>
        <dbReference type="Proteomes" id="UP001465976"/>
    </source>
</evidence>
<evidence type="ECO:0000313" key="2">
    <source>
        <dbReference type="EMBL" id="KAL0574117.1"/>
    </source>
</evidence>
<keyword evidence="3" id="KW-1185">Reference proteome</keyword>
<sequence length="189" mass="20747">FRGGPSETVGDQQVLMPTAAFRDYLHTFEGMFRMAMGAQSGNDGGGYGQRSSWEQRGSFRGQGSGLTRGRGEYSNMGARYGNRDESRSRQAFTRTPNHGTNSGSTQTSSTLSLQDRIGDSNASHKKNRRSKCGGKKSKDTEVPEAPETTENAYDGMEIDAGDQAEEDDVREGYADEDETTRKARQDAEY</sequence>
<feature type="compositionally biased region" description="Basic and acidic residues" evidence="1">
    <location>
        <begin position="179"/>
        <end position="189"/>
    </location>
</feature>
<accession>A0ABR3FFZ1</accession>
<feature type="compositionally biased region" description="Acidic residues" evidence="1">
    <location>
        <begin position="156"/>
        <end position="178"/>
    </location>
</feature>
<evidence type="ECO:0000256" key="1">
    <source>
        <dbReference type="SAM" id="MobiDB-lite"/>
    </source>
</evidence>
<feature type="compositionally biased region" description="Basic residues" evidence="1">
    <location>
        <begin position="123"/>
        <end position="135"/>
    </location>
</feature>
<feature type="compositionally biased region" description="Polar residues" evidence="1">
    <location>
        <begin position="89"/>
        <end position="98"/>
    </location>
</feature>
<feature type="region of interest" description="Disordered" evidence="1">
    <location>
        <begin position="39"/>
        <end position="189"/>
    </location>
</feature>
<proteinExistence type="predicted"/>
<protein>
    <submittedName>
        <fullName evidence="2">Uncharacterized protein</fullName>
    </submittedName>
</protein>
<dbReference type="EMBL" id="JBAHYK010000429">
    <property type="protein sequence ID" value="KAL0574117.1"/>
    <property type="molecule type" value="Genomic_DNA"/>
</dbReference>
<reference evidence="2 3" key="1">
    <citation type="submission" date="2024-02" db="EMBL/GenBank/DDBJ databases">
        <title>A draft genome for the cacao thread blight pathogen Marasmius crinis-equi.</title>
        <authorList>
            <person name="Cohen S.P."/>
            <person name="Baruah I.K."/>
            <person name="Amoako-Attah I."/>
            <person name="Bukari Y."/>
            <person name="Meinhardt L.W."/>
            <person name="Bailey B.A."/>
        </authorList>
    </citation>
    <scope>NUCLEOTIDE SEQUENCE [LARGE SCALE GENOMIC DNA]</scope>
    <source>
        <strain evidence="2 3">GH-76</strain>
    </source>
</reference>
<dbReference type="Proteomes" id="UP001465976">
    <property type="component" value="Unassembled WGS sequence"/>
</dbReference>
<comment type="caution">
    <text evidence="2">The sequence shown here is derived from an EMBL/GenBank/DDBJ whole genome shotgun (WGS) entry which is preliminary data.</text>
</comment>
<name>A0ABR3FFZ1_9AGAR</name>
<organism evidence="2 3">
    <name type="scientific">Marasmius crinis-equi</name>
    <dbReference type="NCBI Taxonomy" id="585013"/>
    <lineage>
        <taxon>Eukaryota</taxon>
        <taxon>Fungi</taxon>
        <taxon>Dikarya</taxon>
        <taxon>Basidiomycota</taxon>
        <taxon>Agaricomycotina</taxon>
        <taxon>Agaricomycetes</taxon>
        <taxon>Agaricomycetidae</taxon>
        <taxon>Agaricales</taxon>
        <taxon>Marasmiineae</taxon>
        <taxon>Marasmiaceae</taxon>
        <taxon>Marasmius</taxon>
    </lineage>
</organism>